<name>A0A2N0P2X0_9GLOM</name>
<accession>A0A2N0P2X0</accession>
<sequence>MGLLIILKSMKLFSIKIIINNATIRIHLIWSCFNQLGHEKKRNRLTNERVLKLVYIYSNYKINCPRQELHPDIMEILTEDESEELLQNDSDYEVIDSEE</sequence>
<organism evidence="1 2">
    <name type="scientific">Rhizophagus irregularis</name>
    <dbReference type="NCBI Taxonomy" id="588596"/>
    <lineage>
        <taxon>Eukaryota</taxon>
        <taxon>Fungi</taxon>
        <taxon>Fungi incertae sedis</taxon>
        <taxon>Mucoromycota</taxon>
        <taxon>Glomeromycotina</taxon>
        <taxon>Glomeromycetes</taxon>
        <taxon>Glomerales</taxon>
        <taxon>Glomeraceae</taxon>
        <taxon>Rhizophagus</taxon>
    </lineage>
</organism>
<proteinExistence type="predicted"/>
<comment type="caution">
    <text evidence="1">The sequence shown here is derived from an EMBL/GenBank/DDBJ whole genome shotgun (WGS) entry which is preliminary data.</text>
</comment>
<dbReference type="VEuPathDB" id="FungiDB:RhiirFUN_022864"/>
<evidence type="ECO:0000313" key="2">
    <source>
        <dbReference type="Proteomes" id="UP000232722"/>
    </source>
</evidence>
<dbReference type="EMBL" id="LLXJ01001683">
    <property type="protein sequence ID" value="PKC01160.1"/>
    <property type="molecule type" value="Genomic_DNA"/>
</dbReference>
<reference evidence="1 2" key="2">
    <citation type="submission" date="2017-09" db="EMBL/GenBank/DDBJ databases">
        <title>Extensive intraspecific genome diversity in a model arbuscular mycorrhizal fungus.</title>
        <authorList>
            <person name="Chen E.C."/>
            <person name="Morin E."/>
            <person name="Beaudet D."/>
            <person name="Noel J."/>
            <person name="Ndikumana S."/>
            <person name="Charron P."/>
            <person name="St-Onge C."/>
            <person name="Giorgi J."/>
            <person name="Grigoriev I.V."/>
            <person name="Roux C."/>
            <person name="Martin F.M."/>
            <person name="Corradi N."/>
        </authorList>
    </citation>
    <scope>NUCLEOTIDE SEQUENCE [LARGE SCALE GENOMIC DNA]</scope>
    <source>
        <strain evidence="1 2">A5</strain>
    </source>
</reference>
<dbReference type="AlphaFoldDB" id="A0A2N0P2X0"/>
<gene>
    <name evidence="1" type="ORF">RhiirA5_427147</name>
</gene>
<protein>
    <submittedName>
        <fullName evidence="1">Uncharacterized protein</fullName>
    </submittedName>
</protein>
<evidence type="ECO:0000313" key="1">
    <source>
        <dbReference type="EMBL" id="PKC01160.1"/>
    </source>
</evidence>
<reference evidence="1 2" key="1">
    <citation type="submission" date="2016-04" db="EMBL/GenBank/DDBJ databases">
        <title>Genome analyses suggest a sexual origin of heterokaryosis in a supposedly ancient asexual fungus.</title>
        <authorList>
            <person name="Ropars J."/>
            <person name="Sedzielewska K."/>
            <person name="Noel J."/>
            <person name="Charron P."/>
            <person name="Farinelli L."/>
            <person name="Marton T."/>
            <person name="Kruger M."/>
            <person name="Pelin A."/>
            <person name="Brachmann A."/>
            <person name="Corradi N."/>
        </authorList>
    </citation>
    <scope>NUCLEOTIDE SEQUENCE [LARGE SCALE GENOMIC DNA]</scope>
    <source>
        <strain evidence="1 2">A5</strain>
    </source>
</reference>
<dbReference type="Proteomes" id="UP000232722">
    <property type="component" value="Unassembled WGS sequence"/>
</dbReference>